<feature type="domain" description="PBSX phage terminase small subunit-like N-terminal" evidence="2">
    <location>
        <begin position="1"/>
        <end position="60"/>
    </location>
</feature>
<evidence type="ECO:0000259" key="2">
    <source>
        <dbReference type="Pfam" id="PF10668"/>
    </source>
</evidence>
<feature type="region of interest" description="Disordered" evidence="1">
    <location>
        <begin position="45"/>
        <end position="82"/>
    </location>
</feature>
<dbReference type="Proteomes" id="UP000464658">
    <property type="component" value="Chromosome"/>
</dbReference>
<evidence type="ECO:0000313" key="3">
    <source>
        <dbReference type="EMBL" id="BBP90961.1"/>
    </source>
</evidence>
<dbReference type="Pfam" id="PF10668">
    <property type="entry name" value="Phage_terminase"/>
    <property type="match status" value="1"/>
</dbReference>
<reference evidence="3 4" key="1">
    <citation type="submission" date="2019-12" db="EMBL/GenBank/DDBJ databases">
        <title>Full genome sequence of a Bacillus safensis strain isolated from commercially available natto in Indonesia.</title>
        <authorList>
            <person name="Yoshida M."/>
            <person name="Uomi M."/>
            <person name="Waturangi D."/>
            <person name="Ekaputri J.J."/>
            <person name="Setiamarga D.H.E."/>
        </authorList>
    </citation>
    <scope>NUCLEOTIDE SEQUENCE [LARGE SCALE GENOMIC DNA]</scope>
    <source>
        <strain evidence="3 4">IDN1</strain>
    </source>
</reference>
<organism evidence="3 4">
    <name type="scientific">Bacillus safensis</name>
    <dbReference type="NCBI Taxonomy" id="561879"/>
    <lineage>
        <taxon>Bacteria</taxon>
        <taxon>Bacillati</taxon>
        <taxon>Bacillota</taxon>
        <taxon>Bacilli</taxon>
        <taxon>Bacillales</taxon>
        <taxon>Bacillaceae</taxon>
        <taxon>Bacillus</taxon>
    </lineage>
</organism>
<evidence type="ECO:0000313" key="4">
    <source>
        <dbReference type="Proteomes" id="UP000464658"/>
    </source>
</evidence>
<evidence type="ECO:0000256" key="1">
    <source>
        <dbReference type="SAM" id="MobiDB-lite"/>
    </source>
</evidence>
<gene>
    <name evidence="3" type="ORF">BsIDN1_45790</name>
</gene>
<dbReference type="EMBL" id="AP021906">
    <property type="protein sequence ID" value="BBP90961.1"/>
    <property type="molecule type" value="Genomic_DNA"/>
</dbReference>
<proteinExistence type="predicted"/>
<dbReference type="AlphaFoldDB" id="A0A5S9MDF1"/>
<accession>A0A5S9MDF1</accession>
<dbReference type="InterPro" id="IPR018925">
    <property type="entry name" value="XtmA-like_N"/>
</dbReference>
<sequence>MARPRNPKRDQAFQLWKESNGTRLLKDIAEELECSQTLIRKWKNQDSWDGKLNGNVTKPKEKSNGNVTKRPGAPKGSKKRQR</sequence>
<name>A0A5S9MDF1_BACIA</name>
<protein>
    <recommendedName>
        <fullName evidence="2">PBSX phage terminase small subunit-like N-terminal domain-containing protein</fullName>
    </recommendedName>
</protein>